<dbReference type="AlphaFoldDB" id="A0A6C0C893"/>
<protein>
    <submittedName>
        <fullName evidence="1">Uncharacterized protein</fullName>
    </submittedName>
</protein>
<organism evidence="1">
    <name type="scientific">viral metagenome</name>
    <dbReference type="NCBI Taxonomy" id="1070528"/>
    <lineage>
        <taxon>unclassified sequences</taxon>
        <taxon>metagenomes</taxon>
        <taxon>organismal metagenomes</taxon>
    </lineage>
</organism>
<sequence length="141" mass="16554">MIKDIALIKKHLKDCSEIELPYPFDKEVYIKYITLKDGEEIFSLGGQFIRLLDDKIVLSNTGKSWTVPINLKNKKGDIIYKSRFFVDKNFNKEKESEEVLELKSIIKAQQEIIDKMSKSLKLKSDENEKMKIILQRIKDSR</sequence>
<accession>A0A6C0C893</accession>
<proteinExistence type="predicted"/>
<dbReference type="EMBL" id="MN739349">
    <property type="protein sequence ID" value="QHS99858.1"/>
    <property type="molecule type" value="Genomic_DNA"/>
</dbReference>
<name>A0A6C0C893_9ZZZZ</name>
<reference evidence="1" key="1">
    <citation type="journal article" date="2020" name="Nature">
        <title>Giant virus diversity and host interactions through global metagenomics.</title>
        <authorList>
            <person name="Schulz F."/>
            <person name="Roux S."/>
            <person name="Paez-Espino D."/>
            <person name="Jungbluth S."/>
            <person name="Walsh D.A."/>
            <person name="Denef V.J."/>
            <person name="McMahon K.D."/>
            <person name="Konstantinidis K.T."/>
            <person name="Eloe-Fadrosh E.A."/>
            <person name="Kyrpides N.C."/>
            <person name="Woyke T."/>
        </authorList>
    </citation>
    <scope>NUCLEOTIDE SEQUENCE</scope>
    <source>
        <strain evidence="1">GVMAG-M-3300020187-37</strain>
    </source>
</reference>
<evidence type="ECO:0000313" key="1">
    <source>
        <dbReference type="EMBL" id="QHS99858.1"/>
    </source>
</evidence>